<keyword evidence="1" id="KW-0812">Transmembrane</keyword>
<reference evidence="2 3" key="1">
    <citation type="submission" date="2016-04" db="EMBL/GenBank/DDBJ databases">
        <title>Genome analyses suggest a sexual origin of heterokaryosis in a supposedly ancient asexual fungus.</title>
        <authorList>
            <person name="Ropars J."/>
            <person name="Sedzielewska K."/>
            <person name="Noel J."/>
            <person name="Charron P."/>
            <person name="Farinelli L."/>
            <person name="Marton T."/>
            <person name="Kruger M."/>
            <person name="Pelin A."/>
            <person name="Brachmann A."/>
            <person name="Corradi N."/>
        </authorList>
    </citation>
    <scope>NUCLEOTIDE SEQUENCE [LARGE SCALE GENOMIC DNA]</scope>
    <source>
        <strain evidence="2 3">C2</strain>
    </source>
</reference>
<dbReference type="Proteomes" id="UP000233469">
    <property type="component" value="Unassembled WGS sequence"/>
</dbReference>
<feature type="transmembrane region" description="Helical" evidence="1">
    <location>
        <begin position="6"/>
        <end position="27"/>
    </location>
</feature>
<name>A0A2N1NYA5_9GLOM</name>
<evidence type="ECO:0000313" key="2">
    <source>
        <dbReference type="EMBL" id="PKK78801.1"/>
    </source>
</evidence>
<proteinExistence type="predicted"/>
<gene>
    <name evidence="2" type="ORF">RhiirC2_728766</name>
</gene>
<organism evidence="2 3">
    <name type="scientific">Rhizophagus irregularis</name>
    <dbReference type="NCBI Taxonomy" id="588596"/>
    <lineage>
        <taxon>Eukaryota</taxon>
        <taxon>Fungi</taxon>
        <taxon>Fungi incertae sedis</taxon>
        <taxon>Mucoromycota</taxon>
        <taxon>Glomeromycotina</taxon>
        <taxon>Glomeromycetes</taxon>
        <taxon>Glomerales</taxon>
        <taxon>Glomeraceae</taxon>
        <taxon>Rhizophagus</taxon>
    </lineage>
</organism>
<keyword evidence="1" id="KW-1133">Transmembrane helix</keyword>
<dbReference type="AlphaFoldDB" id="A0A2N1NYA5"/>
<accession>A0A2N1NYA5</accession>
<protein>
    <submittedName>
        <fullName evidence="2">Uncharacterized protein</fullName>
    </submittedName>
</protein>
<dbReference type="VEuPathDB" id="FungiDB:FUN_013500"/>
<dbReference type="EMBL" id="LLXL01000068">
    <property type="protein sequence ID" value="PKK78801.1"/>
    <property type="molecule type" value="Genomic_DNA"/>
</dbReference>
<keyword evidence="1" id="KW-0472">Membrane</keyword>
<reference evidence="2 3" key="2">
    <citation type="submission" date="2017-10" db="EMBL/GenBank/DDBJ databases">
        <title>Extensive intraspecific genome diversity in a model arbuscular mycorrhizal fungus.</title>
        <authorList>
            <person name="Chen E.C.H."/>
            <person name="Morin E."/>
            <person name="Baudet D."/>
            <person name="Noel J."/>
            <person name="Ndikumana S."/>
            <person name="Charron P."/>
            <person name="St-Onge C."/>
            <person name="Giorgi J."/>
            <person name="Grigoriev I.V."/>
            <person name="Roux C."/>
            <person name="Martin F.M."/>
            <person name="Corradi N."/>
        </authorList>
    </citation>
    <scope>NUCLEOTIDE SEQUENCE [LARGE SCALE GENOMIC DNA]</scope>
    <source>
        <strain evidence="2 3">C2</strain>
    </source>
</reference>
<evidence type="ECO:0000256" key="1">
    <source>
        <dbReference type="SAM" id="Phobius"/>
    </source>
</evidence>
<dbReference type="VEuPathDB" id="FungiDB:RhiirFUN_020022"/>
<sequence length="61" mass="6513">MLSGVVSNVLIYVVLAIFLGIGIYAGYKKTKNKSDYLSSLGTQNAVALGSNWFASSKNLII</sequence>
<evidence type="ECO:0000313" key="3">
    <source>
        <dbReference type="Proteomes" id="UP000233469"/>
    </source>
</evidence>
<comment type="caution">
    <text evidence="2">The sequence shown here is derived from an EMBL/GenBank/DDBJ whole genome shotgun (WGS) entry which is preliminary data.</text>
</comment>
<dbReference type="VEuPathDB" id="FungiDB:RhiirA1_523948"/>